<dbReference type="EMBL" id="ASPP01020908">
    <property type="protein sequence ID" value="ETO12992.1"/>
    <property type="molecule type" value="Genomic_DNA"/>
</dbReference>
<feature type="transmembrane region" description="Helical" evidence="2">
    <location>
        <begin position="136"/>
        <end position="157"/>
    </location>
</feature>
<evidence type="ECO:0000313" key="5">
    <source>
        <dbReference type="Proteomes" id="UP000023152"/>
    </source>
</evidence>
<keyword evidence="5" id="KW-1185">Reference proteome</keyword>
<evidence type="ECO:0000259" key="3">
    <source>
        <dbReference type="Pfam" id="PF11717"/>
    </source>
</evidence>
<name>X6MHU3_RETFI</name>
<accession>X6MHU3</accession>
<reference evidence="4 5" key="1">
    <citation type="journal article" date="2013" name="Curr. Biol.">
        <title>The Genome of the Foraminiferan Reticulomyxa filosa.</title>
        <authorList>
            <person name="Glockner G."/>
            <person name="Hulsmann N."/>
            <person name="Schleicher M."/>
            <person name="Noegel A.A."/>
            <person name="Eichinger L."/>
            <person name="Gallinger C."/>
            <person name="Pawlowski J."/>
            <person name="Sierra R."/>
            <person name="Euteneuer U."/>
            <person name="Pillet L."/>
            <person name="Moustafa A."/>
            <person name="Platzer M."/>
            <person name="Groth M."/>
            <person name="Szafranski K."/>
            <person name="Schliwa M."/>
        </authorList>
    </citation>
    <scope>NUCLEOTIDE SEQUENCE [LARGE SCALE GENOMIC DNA]</scope>
</reference>
<feature type="transmembrane region" description="Helical" evidence="2">
    <location>
        <begin position="111"/>
        <end position="130"/>
    </location>
</feature>
<dbReference type="Pfam" id="PF11717">
    <property type="entry name" value="Tudor-knot"/>
    <property type="match status" value="1"/>
</dbReference>
<evidence type="ECO:0000256" key="2">
    <source>
        <dbReference type="SAM" id="Phobius"/>
    </source>
</evidence>
<keyword evidence="2" id="KW-0472">Membrane</keyword>
<dbReference type="InterPro" id="IPR025995">
    <property type="entry name" value="Tudor-knot"/>
</dbReference>
<evidence type="ECO:0000256" key="1">
    <source>
        <dbReference type="SAM" id="MobiDB-lite"/>
    </source>
</evidence>
<gene>
    <name evidence="4" type="ORF">RFI_24382</name>
</gene>
<feature type="compositionally biased region" description="Low complexity" evidence="1">
    <location>
        <begin position="1"/>
        <end position="33"/>
    </location>
</feature>
<feature type="non-terminal residue" evidence="4">
    <location>
        <position position="1"/>
    </location>
</feature>
<comment type="caution">
    <text evidence="4">The sequence shown here is derived from an EMBL/GenBank/DDBJ whole genome shotgun (WGS) entry which is preliminary data.</text>
</comment>
<protein>
    <recommendedName>
        <fullName evidence="3">Tudor-knot domain-containing protein</fullName>
    </recommendedName>
</protein>
<feature type="region of interest" description="Disordered" evidence="1">
    <location>
        <begin position="1"/>
        <end position="37"/>
    </location>
</feature>
<keyword evidence="2" id="KW-1133">Transmembrane helix</keyword>
<proteinExistence type="predicted"/>
<dbReference type="Proteomes" id="UP000023152">
    <property type="component" value="Unassembled WGS sequence"/>
</dbReference>
<evidence type="ECO:0000313" key="4">
    <source>
        <dbReference type="EMBL" id="ETO12992.1"/>
    </source>
</evidence>
<feature type="domain" description="Tudor-knot" evidence="3">
    <location>
        <begin position="81"/>
        <end position="103"/>
    </location>
</feature>
<dbReference type="AlphaFoldDB" id="X6MHU3"/>
<sequence length="162" mass="18999">NNNNNNNDNYNSDNNDNNNNNNSNNANNNNNSDIPKKKKKKLSLCVPVAFISKHGNGKNKTNMFDLFLLLEHAKRFCISALCEIVSIRRRADGFEYYVHYKDCMRFRITKVFFCFLSLSLLSPLFLFSAVLFISFFFFFFFFFFFCLSFPSSFSSYFETANK</sequence>
<keyword evidence="2" id="KW-0812">Transmembrane</keyword>
<organism evidence="4 5">
    <name type="scientific">Reticulomyxa filosa</name>
    <dbReference type="NCBI Taxonomy" id="46433"/>
    <lineage>
        <taxon>Eukaryota</taxon>
        <taxon>Sar</taxon>
        <taxon>Rhizaria</taxon>
        <taxon>Retaria</taxon>
        <taxon>Foraminifera</taxon>
        <taxon>Monothalamids</taxon>
        <taxon>Reticulomyxidae</taxon>
        <taxon>Reticulomyxa</taxon>
    </lineage>
</organism>